<evidence type="ECO:0000256" key="4">
    <source>
        <dbReference type="ARBA" id="ARBA00022692"/>
    </source>
</evidence>
<keyword evidence="3" id="KW-1003">Cell membrane</keyword>
<evidence type="ECO:0000256" key="6">
    <source>
        <dbReference type="ARBA" id="ARBA00023136"/>
    </source>
</evidence>
<dbReference type="RefSeq" id="WP_133578783.1">
    <property type="nucleotide sequence ID" value="NZ_SNYJ01000001.1"/>
</dbReference>
<keyword evidence="10" id="KW-1185">Reference proteome</keyword>
<comment type="similarity">
    <text evidence="2">Belongs to the EamA transporter family.</text>
</comment>
<comment type="caution">
    <text evidence="9">The sequence shown here is derived from an EMBL/GenBank/DDBJ whole genome shotgun (WGS) entry which is preliminary data.</text>
</comment>
<dbReference type="InterPro" id="IPR000620">
    <property type="entry name" value="EamA_dom"/>
</dbReference>
<name>A0A4R6UDT6_9BACI</name>
<feature type="transmembrane region" description="Helical" evidence="7">
    <location>
        <begin position="98"/>
        <end position="117"/>
    </location>
</feature>
<evidence type="ECO:0000256" key="7">
    <source>
        <dbReference type="SAM" id="Phobius"/>
    </source>
</evidence>
<reference evidence="9 10" key="1">
    <citation type="submission" date="2019-03" db="EMBL/GenBank/DDBJ databases">
        <title>Genomic Encyclopedia of Type Strains, Phase IV (KMG-IV): sequencing the most valuable type-strain genomes for metagenomic binning, comparative biology and taxonomic classification.</title>
        <authorList>
            <person name="Goeker M."/>
        </authorList>
    </citation>
    <scope>NUCLEOTIDE SEQUENCE [LARGE SCALE GENOMIC DNA]</scope>
    <source>
        <strain evidence="9 10">DSM 28697</strain>
    </source>
</reference>
<comment type="subcellular location">
    <subcellularLocation>
        <location evidence="1">Cell membrane</location>
        <topology evidence="1">Multi-pass membrane protein</topology>
    </subcellularLocation>
</comment>
<feature type="transmembrane region" description="Helical" evidence="7">
    <location>
        <begin position="129"/>
        <end position="147"/>
    </location>
</feature>
<proteinExistence type="inferred from homology"/>
<dbReference type="Proteomes" id="UP000295632">
    <property type="component" value="Unassembled WGS sequence"/>
</dbReference>
<dbReference type="InterPro" id="IPR037185">
    <property type="entry name" value="EmrE-like"/>
</dbReference>
<feature type="transmembrane region" description="Helical" evidence="7">
    <location>
        <begin position="7"/>
        <end position="28"/>
    </location>
</feature>
<feature type="transmembrane region" description="Helical" evidence="7">
    <location>
        <begin position="159"/>
        <end position="178"/>
    </location>
</feature>
<keyword evidence="4 7" id="KW-0812">Transmembrane</keyword>
<feature type="domain" description="EamA" evidence="8">
    <location>
        <begin position="157"/>
        <end position="295"/>
    </location>
</feature>
<evidence type="ECO:0000313" key="9">
    <source>
        <dbReference type="EMBL" id="TDQ42965.1"/>
    </source>
</evidence>
<feature type="transmembrane region" description="Helical" evidence="7">
    <location>
        <begin position="278"/>
        <end position="295"/>
    </location>
</feature>
<dbReference type="GO" id="GO:0005886">
    <property type="term" value="C:plasma membrane"/>
    <property type="evidence" value="ECO:0007669"/>
    <property type="project" value="UniProtKB-SubCell"/>
</dbReference>
<keyword evidence="6 7" id="KW-0472">Membrane</keyword>
<organism evidence="9 10">
    <name type="scientific">Aureibacillus halotolerans</name>
    <dbReference type="NCBI Taxonomy" id="1508390"/>
    <lineage>
        <taxon>Bacteria</taxon>
        <taxon>Bacillati</taxon>
        <taxon>Bacillota</taxon>
        <taxon>Bacilli</taxon>
        <taxon>Bacillales</taxon>
        <taxon>Bacillaceae</taxon>
        <taxon>Aureibacillus</taxon>
    </lineage>
</organism>
<evidence type="ECO:0000256" key="2">
    <source>
        <dbReference type="ARBA" id="ARBA00007362"/>
    </source>
</evidence>
<feature type="transmembrane region" description="Helical" evidence="7">
    <location>
        <begin position="190"/>
        <end position="206"/>
    </location>
</feature>
<feature type="transmembrane region" description="Helical" evidence="7">
    <location>
        <begin position="68"/>
        <end position="86"/>
    </location>
</feature>
<dbReference type="SUPFAM" id="SSF103481">
    <property type="entry name" value="Multidrug resistance efflux transporter EmrE"/>
    <property type="match status" value="2"/>
</dbReference>
<dbReference type="Pfam" id="PF00892">
    <property type="entry name" value="EamA"/>
    <property type="match status" value="2"/>
</dbReference>
<dbReference type="OrthoDB" id="6212796at2"/>
<evidence type="ECO:0000256" key="1">
    <source>
        <dbReference type="ARBA" id="ARBA00004651"/>
    </source>
</evidence>
<dbReference type="PANTHER" id="PTHR32322:SF18">
    <property type="entry name" value="S-ADENOSYLMETHIONINE_S-ADENOSYLHOMOCYSTEINE TRANSPORTER"/>
    <property type="match status" value="1"/>
</dbReference>
<dbReference type="EMBL" id="SNYJ01000001">
    <property type="protein sequence ID" value="TDQ42965.1"/>
    <property type="molecule type" value="Genomic_DNA"/>
</dbReference>
<dbReference type="PANTHER" id="PTHR32322">
    <property type="entry name" value="INNER MEMBRANE TRANSPORTER"/>
    <property type="match status" value="1"/>
</dbReference>
<feature type="transmembrane region" description="Helical" evidence="7">
    <location>
        <begin position="218"/>
        <end position="242"/>
    </location>
</feature>
<evidence type="ECO:0000256" key="5">
    <source>
        <dbReference type="ARBA" id="ARBA00022989"/>
    </source>
</evidence>
<sequence length="318" mass="34911">MQQRNHTFWLIVIGAAFWGATPVFRMLLLDSMTSTQIVLIEHIVLALVTAPILYAHRHELASLNWRDVGALLFISWGGSAVASLLFTQGLTYGDMNAVLLLQKVQPIAAILLARVLLKEKLPKQFSFLFPLALVGTYFLTFGFSFPLNGWGEVINVGSLYSLGAAVLWGGATVMGRILLKKLQFETVTSLRFLLALPMLVLLYSISRDAWTLPTEATALTMIAVNLLISALLPGLLSMMLYYKGLGTMKASTATLAELSFPMTGLLVNWLVFQQEVTFAQMIGFLLIWIALFLISRQKDAASPVQNGTVSSIPASPTR</sequence>
<feature type="transmembrane region" description="Helical" evidence="7">
    <location>
        <begin position="254"/>
        <end position="272"/>
    </location>
</feature>
<accession>A0A4R6UDT6</accession>
<evidence type="ECO:0000313" key="10">
    <source>
        <dbReference type="Proteomes" id="UP000295632"/>
    </source>
</evidence>
<dbReference type="AlphaFoldDB" id="A0A4R6UDT6"/>
<dbReference type="InterPro" id="IPR050638">
    <property type="entry name" value="AA-Vitamin_Transporters"/>
</dbReference>
<gene>
    <name evidence="9" type="ORF">EV213_101397</name>
</gene>
<feature type="transmembrane region" description="Helical" evidence="7">
    <location>
        <begin position="34"/>
        <end position="56"/>
    </location>
</feature>
<evidence type="ECO:0000256" key="3">
    <source>
        <dbReference type="ARBA" id="ARBA00022475"/>
    </source>
</evidence>
<feature type="domain" description="EamA" evidence="8">
    <location>
        <begin position="9"/>
        <end position="140"/>
    </location>
</feature>
<evidence type="ECO:0000259" key="8">
    <source>
        <dbReference type="Pfam" id="PF00892"/>
    </source>
</evidence>
<keyword evidence="5 7" id="KW-1133">Transmembrane helix</keyword>
<protein>
    <submittedName>
        <fullName evidence="9">Putative membrane protein</fullName>
    </submittedName>
</protein>